<dbReference type="AlphaFoldDB" id="A0A072PCE8"/>
<dbReference type="VEuPathDB" id="FungiDB:A1O9_07158"/>
<evidence type="ECO:0000313" key="3">
    <source>
        <dbReference type="Proteomes" id="UP000027920"/>
    </source>
</evidence>
<dbReference type="GeneID" id="25282072"/>
<comment type="caution">
    <text evidence="2">The sequence shown here is derived from an EMBL/GenBank/DDBJ whole genome shotgun (WGS) entry which is preliminary data.</text>
</comment>
<reference evidence="2 3" key="1">
    <citation type="submission" date="2013-03" db="EMBL/GenBank/DDBJ databases">
        <title>The Genome Sequence of Exophiala aquamarina CBS 119918.</title>
        <authorList>
            <consortium name="The Broad Institute Genomics Platform"/>
            <person name="Cuomo C."/>
            <person name="de Hoog S."/>
            <person name="Gorbushina A."/>
            <person name="Walker B."/>
            <person name="Young S.K."/>
            <person name="Zeng Q."/>
            <person name="Gargeya S."/>
            <person name="Fitzgerald M."/>
            <person name="Haas B."/>
            <person name="Abouelleil A."/>
            <person name="Allen A.W."/>
            <person name="Alvarado L."/>
            <person name="Arachchi H.M."/>
            <person name="Berlin A.M."/>
            <person name="Chapman S.B."/>
            <person name="Gainer-Dewar J."/>
            <person name="Goldberg J."/>
            <person name="Griggs A."/>
            <person name="Gujja S."/>
            <person name="Hansen M."/>
            <person name="Howarth C."/>
            <person name="Imamovic A."/>
            <person name="Ireland A."/>
            <person name="Larimer J."/>
            <person name="McCowan C."/>
            <person name="Murphy C."/>
            <person name="Pearson M."/>
            <person name="Poon T.W."/>
            <person name="Priest M."/>
            <person name="Roberts A."/>
            <person name="Saif S."/>
            <person name="Shea T."/>
            <person name="Sisk P."/>
            <person name="Sykes S."/>
            <person name="Wortman J."/>
            <person name="Nusbaum C."/>
            <person name="Birren B."/>
        </authorList>
    </citation>
    <scope>NUCLEOTIDE SEQUENCE [LARGE SCALE GENOMIC DNA]</scope>
    <source>
        <strain evidence="2 3">CBS 119918</strain>
    </source>
</reference>
<accession>A0A072PCE8</accession>
<feature type="compositionally biased region" description="Low complexity" evidence="1">
    <location>
        <begin position="1"/>
        <end position="25"/>
    </location>
</feature>
<evidence type="ECO:0000313" key="2">
    <source>
        <dbReference type="EMBL" id="KEF56968.1"/>
    </source>
</evidence>
<dbReference type="HOGENOM" id="CLU_1540051_0_0_1"/>
<name>A0A072PCE8_9EURO</name>
<dbReference type="RefSeq" id="XP_013259558.1">
    <property type="nucleotide sequence ID" value="XM_013404104.1"/>
</dbReference>
<feature type="compositionally biased region" description="Pro residues" evidence="1">
    <location>
        <begin position="26"/>
        <end position="35"/>
    </location>
</feature>
<dbReference type="Proteomes" id="UP000027920">
    <property type="component" value="Unassembled WGS sequence"/>
</dbReference>
<dbReference type="EMBL" id="AMGV01000005">
    <property type="protein sequence ID" value="KEF56968.1"/>
    <property type="molecule type" value="Genomic_DNA"/>
</dbReference>
<feature type="region of interest" description="Disordered" evidence="1">
    <location>
        <begin position="1"/>
        <end position="43"/>
    </location>
</feature>
<protein>
    <submittedName>
        <fullName evidence="2">Uncharacterized protein</fullName>
    </submittedName>
</protein>
<evidence type="ECO:0000256" key="1">
    <source>
        <dbReference type="SAM" id="MobiDB-lite"/>
    </source>
</evidence>
<organism evidence="2 3">
    <name type="scientific">Exophiala aquamarina CBS 119918</name>
    <dbReference type="NCBI Taxonomy" id="1182545"/>
    <lineage>
        <taxon>Eukaryota</taxon>
        <taxon>Fungi</taxon>
        <taxon>Dikarya</taxon>
        <taxon>Ascomycota</taxon>
        <taxon>Pezizomycotina</taxon>
        <taxon>Eurotiomycetes</taxon>
        <taxon>Chaetothyriomycetidae</taxon>
        <taxon>Chaetothyriales</taxon>
        <taxon>Herpotrichiellaceae</taxon>
        <taxon>Exophiala</taxon>
    </lineage>
</organism>
<proteinExistence type="predicted"/>
<keyword evidence="3" id="KW-1185">Reference proteome</keyword>
<gene>
    <name evidence="2" type="ORF">A1O9_07158</name>
</gene>
<sequence>MPALATRLTTPALAPSSASPTSLLPPLSPPPPPRPCSSSPPAECASLAPPALLLAPSPRLFPDQAGAGRRPLRLPFPLASVLSMMPRHLLLSAASSPFWSSPTTSPQPTLPSLLPAEATSRMSLTPRSMSTSLISLTPSTSWLAFLLAPPPSPARLLSILPLARLVNLRSLSRP</sequence>